<dbReference type="InterPro" id="IPR028082">
    <property type="entry name" value="Peripla_BP_I"/>
</dbReference>
<comment type="subcellular location">
    <subcellularLocation>
        <location evidence="1">Membrane</location>
    </subcellularLocation>
</comment>
<evidence type="ECO:0000313" key="6">
    <source>
        <dbReference type="EMBL" id="KAF8364772.1"/>
    </source>
</evidence>
<evidence type="ECO:0000313" key="7">
    <source>
        <dbReference type="Proteomes" id="UP000655225"/>
    </source>
</evidence>
<evidence type="ECO:0000256" key="3">
    <source>
        <dbReference type="ARBA" id="ARBA00022989"/>
    </source>
</evidence>
<evidence type="ECO:0000256" key="2">
    <source>
        <dbReference type="ARBA" id="ARBA00022692"/>
    </source>
</evidence>
<organism evidence="6 7">
    <name type="scientific">Tetracentron sinense</name>
    <name type="common">Spur-leaf</name>
    <dbReference type="NCBI Taxonomy" id="13715"/>
    <lineage>
        <taxon>Eukaryota</taxon>
        <taxon>Viridiplantae</taxon>
        <taxon>Streptophyta</taxon>
        <taxon>Embryophyta</taxon>
        <taxon>Tracheophyta</taxon>
        <taxon>Spermatophyta</taxon>
        <taxon>Magnoliopsida</taxon>
        <taxon>Trochodendrales</taxon>
        <taxon>Trochodendraceae</taxon>
        <taxon>Tetracentron</taxon>
    </lineage>
</organism>
<reference evidence="6 7" key="1">
    <citation type="submission" date="2020-04" db="EMBL/GenBank/DDBJ databases">
        <title>Plant Genome Project.</title>
        <authorList>
            <person name="Zhang R.-G."/>
        </authorList>
    </citation>
    <scope>NUCLEOTIDE SEQUENCE [LARGE SCALE GENOMIC DNA]</scope>
    <source>
        <strain evidence="6">YNK0</strain>
        <tissue evidence="6">Leaf</tissue>
    </source>
</reference>
<gene>
    <name evidence="6" type="ORF">HHK36_033253</name>
</gene>
<dbReference type="Pfam" id="PF01094">
    <property type="entry name" value="ANF_receptor"/>
    <property type="match status" value="1"/>
</dbReference>
<dbReference type="InterPro" id="IPR001828">
    <property type="entry name" value="ANF_lig-bd_rcpt"/>
</dbReference>
<keyword evidence="7" id="KW-1185">Reference proteome</keyword>
<dbReference type="Proteomes" id="UP000655225">
    <property type="component" value="Unassembled WGS sequence"/>
</dbReference>
<proteinExistence type="predicted"/>
<dbReference type="OMA" id="CCALERG"/>
<dbReference type="SUPFAM" id="SSF53822">
    <property type="entry name" value="Periplasmic binding protein-like I"/>
    <property type="match status" value="1"/>
</dbReference>
<keyword evidence="4" id="KW-0472">Membrane</keyword>
<comment type="caution">
    <text evidence="6">The sequence shown here is derived from an EMBL/GenBank/DDBJ whole genome shotgun (WGS) entry which is preliminary data.</text>
</comment>
<dbReference type="PANTHER" id="PTHR34836">
    <property type="entry name" value="OS06G0188250 PROTEIN"/>
    <property type="match status" value="1"/>
</dbReference>
<feature type="domain" description="Receptor ligand binding region" evidence="5">
    <location>
        <begin position="4"/>
        <end position="183"/>
    </location>
</feature>
<name>A0A835CYV9_TETSI</name>
<sequence>MGNQTRVFVVHMTVSLGSHLFAKAKETRMMTEGYAWIITDGLSSMLDLMTSSTIDSMQGVLGVKPYIPRLKDLEDVEMRWKRELLLKEPNNKMNELNLFGIRVNDTTWALAMAVERVGPMNYRFLKPQTSENSTDLATLGTSEMGPRILRKILNTSFNGLSGEFHLVEGQLESSSFEILNVIGKGDRLTGYWTPKKGLSQELDVAKNVAYSTSMANLRKPIWPGNSITKPLGWAISTKGNSLRIGVPVKEGFQEFVEVKWDSQTNNTTYVGGFSIDVFCGVIGKLPFAVNPQFNAYANADGSSAGSYDDLVSEVHHHEDNGTEFASMEFQALFLC</sequence>
<dbReference type="OrthoDB" id="5984008at2759"/>
<keyword evidence="2" id="KW-0812">Transmembrane</keyword>
<dbReference type="Gene3D" id="3.40.50.2300">
    <property type="match status" value="2"/>
</dbReference>
<dbReference type="EMBL" id="JABCRI010001283">
    <property type="protein sequence ID" value="KAF8364772.1"/>
    <property type="molecule type" value="Genomic_DNA"/>
</dbReference>
<dbReference type="InterPro" id="IPR015683">
    <property type="entry name" value="Ionotropic_Glu_rcpt"/>
</dbReference>
<evidence type="ECO:0000259" key="5">
    <source>
        <dbReference type="Pfam" id="PF01094"/>
    </source>
</evidence>
<evidence type="ECO:0000256" key="1">
    <source>
        <dbReference type="ARBA" id="ARBA00004370"/>
    </source>
</evidence>
<accession>A0A835CYV9</accession>
<dbReference type="PANTHER" id="PTHR34836:SF7">
    <property type="entry name" value="RECEPTOR LIGAND BINDING REGION DOMAIN-CONTAINING PROTEIN"/>
    <property type="match status" value="1"/>
</dbReference>
<protein>
    <recommendedName>
        <fullName evidence="5">Receptor ligand binding region domain-containing protein</fullName>
    </recommendedName>
</protein>
<evidence type="ECO:0000256" key="4">
    <source>
        <dbReference type="ARBA" id="ARBA00023136"/>
    </source>
</evidence>
<dbReference type="AlphaFoldDB" id="A0A835CYV9"/>
<keyword evidence="3" id="KW-1133">Transmembrane helix</keyword>
<dbReference type="GO" id="GO:0016020">
    <property type="term" value="C:membrane"/>
    <property type="evidence" value="ECO:0007669"/>
    <property type="project" value="UniProtKB-SubCell"/>
</dbReference>